<evidence type="ECO:0008006" key="18">
    <source>
        <dbReference type="Google" id="ProtNLM"/>
    </source>
</evidence>
<feature type="chain" id="PRO_5007880884" description="TonB-dependent receptor" evidence="13">
    <location>
        <begin position="23"/>
        <end position="703"/>
    </location>
</feature>
<name>A0A166V059_9GAMM</name>
<keyword evidence="8 12" id="KW-0798">TonB box</keyword>
<evidence type="ECO:0000256" key="6">
    <source>
        <dbReference type="ARBA" id="ARBA00023004"/>
    </source>
</evidence>
<feature type="signal peptide" evidence="13">
    <location>
        <begin position="1"/>
        <end position="22"/>
    </location>
</feature>
<organism evidence="16 17">
    <name type="scientific">Pseudoalteromonas luteoviolacea DSM 6061</name>
    <dbReference type="NCBI Taxonomy" id="1365250"/>
    <lineage>
        <taxon>Bacteria</taxon>
        <taxon>Pseudomonadati</taxon>
        <taxon>Pseudomonadota</taxon>
        <taxon>Gammaproteobacteria</taxon>
        <taxon>Alteromonadales</taxon>
        <taxon>Pseudoalteromonadaceae</taxon>
        <taxon>Pseudoalteromonas</taxon>
    </lineage>
</organism>
<proteinExistence type="inferred from homology"/>
<keyword evidence="3 11" id="KW-1134">Transmembrane beta strand</keyword>
<keyword evidence="4" id="KW-0410">Iron transport</keyword>
<feature type="domain" description="TonB-dependent receptor-like beta-barrel" evidence="14">
    <location>
        <begin position="222"/>
        <end position="661"/>
    </location>
</feature>
<dbReference type="AlphaFoldDB" id="A0A166V059"/>
<evidence type="ECO:0000256" key="3">
    <source>
        <dbReference type="ARBA" id="ARBA00022452"/>
    </source>
</evidence>
<evidence type="ECO:0000256" key="1">
    <source>
        <dbReference type="ARBA" id="ARBA00004571"/>
    </source>
</evidence>
<dbReference type="PATRIC" id="fig|1365250.3.peg.4706"/>
<keyword evidence="2 11" id="KW-0813">Transport</keyword>
<sequence>MKLKLSLLAIGLSVALSNAAHAEQTTSNQEIETIQVTGDFQQESLLTLSASASVFDETEIETRGASYLDEILNSAANVNFTAGASRGRFVQIRGVGLRSQFVDPITPSVGLLIDGINYSGLGGSSLLFDVDQVAIYRGPQGTKFGADAMGGVIDMHSAAASQSNQFKVKLGAANYGTYEAGIAAGTGITESTAARVSLYQKKSDGYVDNIFLNQDTQDQDERVARIKLNSQLSDDLKIGFTYHFIDIDNGYDGFTLDNSRTSVADQPGKDTQQSDAFAVNMDYQGFDLFNLEVIATGLQADTEYSYDEDWTCTDSSQPVLCEAGLNENYWGAATDQYLRDHERGALEVRLTSKDADWTVGLFTQKYDVDLTRHYSWVSDVFKSSNEVNNHAVFIHKITDLNEQTQLITGLRAERFDSDYIDSRQVNQSTDDTMLGGKIALEYQATPQTMIYTSVNRGYKSGGINAVALASANNSTDLPANFDPEYIWNYEFGVKGQSKDLRHTLHITAFYMDRDSMQLNQGLQLSGAEFTSFISNAADGTNYGIEIEGHSKLSDALSFNYTVGYLETKINDYAITKEDDQGNDVLVSLDGREQAQAPKYQYSANLQYDFSEAISVQVGLEGKDDYYLSDSHFGQAPSHNLINASASYYADQWSLTFWGRNLADRDIPVRGFQFEADPRLSYAVRDYVQYGEPRLVGITFKYEH</sequence>
<keyword evidence="17" id="KW-1185">Reference proteome</keyword>
<dbReference type="InterPro" id="IPR012910">
    <property type="entry name" value="Plug_dom"/>
</dbReference>
<gene>
    <name evidence="16" type="ORF">N475_23740</name>
</gene>
<reference evidence="16 17" key="1">
    <citation type="submission" date="2013-07" db="EMBL/GenBank/DDBJ databases">
        <title>Comparative Genomic and Metabolomic Analysis of Twelve Strains of Pseudoalteromonas luteoviolacea.</title>
        <authorList>
            <person name="Vynne N.G."/>
            <person name="Mansson M."/>
            <person name="Gram L."/>
        </authorList>
    </citation>
    <scope>NUCLEOTIDE SEQUENCE [LARGE SCALE GENOMIC DNA]</scope>
    <source>
        <strain evidence="16 17">DSM 6061</strain>
    </source>
</reference>
<dbReference type="EMBL" id="AUYB01000140">
    <property type="protein sequence ID" value="KZN31557.1"/>
    <property type="molecule type" value="Genomic_DNA"/>
</dbReference>
<dbReference type="PROSITE" id="PS52016">
    <property type="entry name" value="TONB_DEPENDENT_REC_3"/>
    <property type="match status" value="1"/>
</dbReference>
<evidence type="ECO:0000256" key="10">
    <source>
        <dbReference type="ARBA" id="ARBA00023237"/>
    </source>
</evidence>
<evidence type="ECO:0000256" key="12">
    <source>
        <dbReference type="RuleBase" id="RU003357"/>
    </source>
</evidence>
<dbReference type="RefSeq" id="WP_063356830.1">
    <property type="nucleotide sequence ID" value="NZ_AQHB01000038.1"/>
</dbReference>
<dbReference type="Pfam" id="PF00593">
    <property type="entry name" value="TonB_dep_Rec_b-barrel"/>
    <property type="match status" value="1"/>
</dbReference>
<feature type="domain" description="TonB-dependent receptor plug" evidence="15">
    <location>
        <begin position="47"/>
        <end position="152"/>
    </location>
</feature>
<dbReference type="Proteomes" id="UP000076643">
    <property type="component" value="Unassembled WGS sequence"/>
</dbReference>
<dbReference type="Gene3D" id="2.40.170.20">
    <property type="entry name" value="TonB-dependent receptor, beta-barrel domain"/>
    <property type="match status" value="1"/>
</dbReference>
<evidence type="ECO:0000256" key="2">
    <source>
        <dbReference type="ARBA" id="ARBA00022448"/>
    </source>
</evidence>
<evidence type="ECO:0000256" key="13">
    <source>
        <dbReference type="SAM" id="SignalP"/>
    </source>
</evidence>
<comment type="similarity">
    <text evidence="11 12">Belongs to the TonB-dependent receptor family.</text>
</comment>
<accession>A0A166V059</accession>
<evidence type="ECO:0000256" key="5">
    <source>
        <dbReference type="ARBA" id="ARBA00022692"/>
    </source>
</evidence>
<dbReference type="InterPro" id="IPR036942">
    <property type="entry name" value="Beta-barrel_TonB_sf"/>
</dbReference>
<evidence type="ECO:0000256" key="8">
    <source>
        <dbReference type="ARBA" id="ARBA00023077"/>
    </source>
</evidence>
<keyword evidence="7" id="KW-0406">Ion transport</keyword>
<evidence type="ECO:0000259" key="14">
    <source>
        <dbReference type="Pfam" id="PF00593"/>
    </source>
</evidence>
<evidence type="ECO:0000259" key="15">
    <source>
        <dbReference type="Pfam" id="PF07715"/>
    </source>
</evidence>
<evidence type="ECO:0000256" key="11">
    <source>
        <dbReference type="PROSITE-ProRule" id="PRU01360"/>
    </source>
</evidence>
<dbReference type="Pfam" id="PF07715">
    <property type="entry name" value="Plug"/>
    <property type="match status" value="1"/>
</dbReference>
<keyword evidence="9 11" id="KW-0472">Membrane</keyword>
<dbReference type="GO" id="GO:0006826">
    <property type="term" value="P:iron ion transport"/>
    <property type="evidence" value="ECO:0007669"/>
    <property type="project" value="UniProtKB-KW"/>
</dbReference>
<keyword evidence="6" id="KW-0408">Iron</keyword>
<evidence type="ECO:0000256" key="9">
    <source>
        <dbReference type="ARBA" id="ARBA00023136"/>
    </source>
</evidence>
<evidence type="ECO:0000313" key="17">
    <source>
        <dbReference type="Proteomes" id="UP000076643"/>
    </source>
</evidence>
<keyword evidence="13" id="KW-0732">Signal</keyword>
<dbReference type="PANTHER" id="PTHR32552">
    <property type="entry name" value="FERRICHROME IRON RECEPTOR-RELATED"/>
    <property type="match status" value="1"/>
</dbReference>
<dbReference type="SUPFAM" id="SSF56935">
    <property type="entry name" value="Porins"/>
    <property type="match status" value="1"/>
</dbReference>
<evidence type="ECO:0000256" key="7">
    <source>
        <dbReference type="ARBA" id="ARBA00023065"/>
    </source>
</evidence>
<evidence type="ECO:0000256" key="4">
    <source>
        <dbReference type="ARBA" id="ARBA00022496"/>
    </source>
</evidence>
<evidence type="ECO:0000313" key="16">
    <source>
        <dbReference type="EMBL" id="KZN31557.1"/>
    </source>
</evidence>
<comment type="caution">
    <text evidence="16">The sequence shown here is derived from an EMBL/GenBank/DDBJ whole genome shotgun (WGS) entry which is preliminary data.</text>
</comment>
<protein>
    <recommendedName>
        <fullName evidence="18">TonB-dependent receptor</fullName>
    </recommendedName>
</protein>
<dbReference type="GO" id="GO:0009279">
    <property type="term" value="C:cell outer membrane"/>
    <property type="evidence" value="ECO:0007669"/>
    <property type="project" value="UniProtKB-SubCell"/>
</dbReference>
<keyword evidence="5 11" id="KW-0812">Transmembrane</keyword>
<dbReference type="InterPro" id="IPR000531">
    <property type="entry name" value="Beta-barrel_TonB"/>
</dbReference>
<dbReference type="InterPro" id="IPR039426">
    <property type="entry name" value="TonB-dep_rcpt-like"/>
</dbReference>
<keyword evidence="10 11" id="KW-0998">Cell outer membrane</keyword>
<dbReference type="PANTHER" id="PTHR32552:SF81">
    <property type="entry name" value="TONB-DEPENDENT OUTER MEMBRANE RECEPTOR"/>
    <property type="match status" value="1"/>
</dbReference>
<comment type="subcellular location">
    <subcellularLocation>
        <location evidence="1 11">Cell outer membrane</location>
        <topology evidence="1 11">Multi-pass membrane protein</topology>
    </subcellularLocation>
</comment>